<accession>A0A1N6LY40</accession>
<reference evidence="6 7" key="3">
    <citation type="journal article" date="2016" name="Sci. Rep.">
        <title>Genome-wide diversity and gene expression profiling of Babesia microti isolates identify polymorphic genes that mediate host-pathogen interactions.</title>
        <authorList>
            <person name="Silva J.C."/>
            <person name="Cornillot E."/>
            <person name="McCracken C."/>
            <person name="Usmani-Brown S."/>
            <person name="Dwivedi A."/>
            <person name="Ifeonu O.O."/>
            <person name="Crabtree J."/>
            <person name="Gotia H.T."/>
            <person name="Virji A.Z."/>
            <person name="Reynes C."/>
            <person name="Colinge J."/>
            <person name="Kumar V."/>
            <person name="Lawres L."/>
            <person name="Pazzi J.E."/>
            <person name="Pablo J.V."/>
            <person name="Hung C."/>
            <person name="Brancato J."/>
            <person name="Kumari P."/>
            <person name="Orvis J."/>
            <person name="Tretina K."/>
            <person name="Chibucos M."/>
            <person name="Ott S."/>
            <person name="Sadzewicz L."/>
            <person name="Sengamalay N."/>
            <person name="Shetty A.C."/>
            <person name="Su Q."/>
            <person name="Tallon L."/>
            <person name="Fraser C.M."/>
            <person name="Frutos R."/>
            <person name="Molina D.M."/>
            <person name="Krause P.J."/>
            <person name="Ben Mamoun C."/>
        </authorList>
    </citation>
    <scope>NUCLEOTIDE SEQUENCE [LARGE SCALE GENOMIC DNA]</scope>
    <source>
        <strain evidence="6 7">RI</strain>
    </source>
</reference>
<dbReference type="AlphaFoldDB" id="A0A1N6LY40"/>
<dbReference type="PANTHER" id="PTHR45973:SF23">
    <property type="entry name" value="PROTEIN PHOSPHATASE 1 REGULATORY SUBUNIT 7"/>
    <property type="match status" value="1"/>
</dbReference>
<comment type="subcellular location">
    <subcellularLocation>
        <location evidence="1">Nucleus</location>
    </subcellularLocation>
</comment>
<dbReference type="PANTHER" id="PTHR45973">
    <property type="entry name" value="PROTEIN PHOSPHATASE 1 REGULATORY SUBUNIT SDS22-RELATED"/>
    <property type="match status" value="1"/>
</dbReference>
<evidence type="ECO:0000313" key="7">
    <source>
        <dbReference type="Proteomes" id="UP000002899"/>
    </source>
</evidence>
<dbReference type="InterPro" id="IPR025875">
    <property type="entry name" value="Leu-rich_rpt_4"/>
</dbReference>
<dbReference type="PROSITE" id="PS51450">
    <property type="entry name" value="LRR"/>
    <property type="match status" value="8"/>
</dbReference>
<dbReference type="Gene3D" id="3.80.10.10">
    <property type="entry name" value="Ribonuclease Inhibitor"/>
    <property type="match status" value="2"/>
</dbReference>
<sequence>MKNCYQESVELEVDSCDESVEVQCSKVSRIANLDRCRKLKKLALISNRIIKIENLTHNLLLEHLDLYQNKIEVIENLGHLTKLRILDLSFNEITEIKGLEGLEMLEELYLSSNKITEIKGLDNCLNLTALELGNNKIRKIEGLDKLLKLKSLWLGKNKITSMKLPHLPCLERLSLQNNRLKEWDMGITKLTNLCELYLSHNMLSNPPNLSQMALKIVDLGNNEITRLDELAKIDLVELWLNNNFIDNIEPLNDMKKLQVLYLEGNPVQHRLGPSYRNQILQCCTTISQLDANIISDRVAQSL</sequence>
<keyword evidence="3" id="KW-0677">Repeat</keyword>
<dbReference type="OrthoDB" id="7451790at2759"/>
<dbReference type="SUPFAM" id="SSF52058">
    <property type="entry name" value="L domain-like"/>
    <property type="match status" value="1"/>
</dbReference>
<dbReference type="KEGG" id="bmic:BmR1_04g08280"/>
<evidence type="ECO:0000256" key="1">
    <source>
        <dbReference type="ARBA" id="ARBA00004123"/>
    </source>
</evidence>
<dbReference type="SMART" id="SM00369">
    <property type="entry name" value="LRR_TYP"/>
    <property type="match status" value="5"/>
</dbReference>
<keyword evidence="7" id="KW-1185">Reference proteome</keyword>
<name>A0A1N6LY40_BABMR</name>
<dbReference type="Pfam" id="PF00560">
    <property type="entry name" value="LRR_1"/>
    <property type="match status" value="1"/>
</dbReference>
<evidence type="ECO:0000256" key="3">
    <source>
        <dbReference type="ARBA" id="ARBA00022737"/>
    </source>
</evidence>
<keyword evidence="2" id="KW-0433">Leucine-rich repeat</keyword>
<evidence type="ECO:0000256" key="5">
    <source>
        <dbReference type="ARBA" id="ARBA00023460"/>
    </source>
</evidence>
<dbReference type="Proteomes" id="UP000002899">
    <property type="component" value="Chromosome IV"/>
</dbReference>
<dbReference type="SMART" id="SM00365">
    <property type="entry name" value="LRR_SD22"/>
    <property type="match status" value="10"/>
</dbReference>
<dbReference type="GO" id="GO:0005634">
    <property type="term" value="C:nucleus"/>
    <property type="evidence" value="ECO:0007669"/>
    <property type="project" value="UniProtKB-SubCell"/>
</dbReference>
<organism evidence="6 7">
    <name type="scientific">Babesia microti (strain RI)</name>
    <dbReference type="NCBI Taxonomy" id="1133968"/>
    <lineage>
        <taxon>Eukaryota</taxon>
        <taxon>Sar</taxon>
        <taxon>Alveolata</taxon>
        <taxon>Apicomplexa</taxon>
        <taxon>Aconoidasida</taxon>
        <taxon>Piroplasmida</taxon>
        <taxon>Babesiidae</taxon>
        <taxon>Babesia</taxon>
    </lineage>
</organism>
<dbReference type="Pfam" id="PF14580">
    <property type="entry name" value="LRR_9"/>
    <property type="match status" value="1"/>
</dbReference>
<evidence type="ECO:0000256" key="2">
    <source>
        <dbReference type="ARBA" id="ARBA00022614"/>
    </source>
</evidence>
<dbReference type="GeneID" id="24426293"/>
<reference evidence="6 7" key="1">
    <citation type="journal article" date="2012" name="Nucleic Acids Res.">
        <title>Sequencing of the smallest Apicomplexan genome from the human pathogen Babesia microti.</title>
        <authorList>
            <person name="Cornillot E."/>
            <person name="Hadj-Kaddour K."/>
            <person name="Dassouli A."/>
            <person name="Noel B."/>
            <person name="Ranwez V."/>
            <person name="Vacherie B."/>
            <person name="Augagneur Y."/>
            <person name="Bres V."/>
            <person name="Duclos A."/>
            <person name="Randazzo S."/>
            <person name="Carcy B."/>
            <person name="Debierre-Grockiego F."/>
            <person name="Delbecq S."/>
            <person name="Moubri-Menage K."/>
            <person name="Shams-Eldin H."/>
            <person name="Usmani-Brown S."/>
            <person name="Bringaud F."/>
            <person name="Wincker P."/>
            <person name="Vivares C.P."/>
            <person name="Schwarz R.T."/>
            <person name="Schetters T.P."/>
            <person name="Krause P.J."/>
            <person name="Gorenflot A."/>
            <person name="Berry V."/>
            <person name="Barbe V."/>
            <person name="Ben Mamoun C."/>
        </authorList>
    </citation>
    <scope>NUCLEOTIDE SEQUENCE [LARGE SCALE GENOMIC DNA]</scope>
    <source>
        <strain evidence="6 7">RI</strain>
    </source>
</reference>
<dbReference type="RefSeq" id="XP_021337859.1">
    <property type="nucleotide sequence ID" value="XM_021482673.1"/>
</dbReference>
<evidence type="ECO:0000313" key="6">
    <source>
        <dbReference type="EMBL" id="SIO73800.1"/>
    </source>
</evidence>
<dbReference type="InterPro" id="IPR001611">
    <property type="entry name" value="Leu-rich_rpt"/>
</dbReference>
<dbReference type="VEuPathDB" id="PiroplasmaDB:BmR1_04g08280"/>
<dbReference type="InterPro" id="IPR050576">
    <property type="entry name" value="Cilia_flagella_integrity"/>
</dbReference>
<proteinExistence type="inferred from homology"/>
<dbReference type="EMBL" id="LN871599">
    <property type="protein sequence ID" value="SIO73800.1"/>
    <property type="molecule type" value="Genomic_DNA"/>
</dbReference>
<gene>
    <name evidence="6" type="ORF">BmR1_04g08280</name>
</gene>
<reference evidence="6 7" key="2">
    <citation type="journal article" date="2013" name="PLoS ONE">
        <title>Whole genome mapping and re-organization of the nuclear and mitochondrial genomes of Babesia microti isolates.</title>
        <authorList>
            <person name="Cornillot E."/>
            <person name="Dassouli A."/>
            <person name="Garg A."/>
            <person name="Pachikara N."/>
            <person name="Randazzo S."/>
            <person name="Depoix D."/>
            <person name="Carcy B."/>
            <person name="Delbecq S."/>
            <person name="Frutos R."/>
            <person name="Silva J.C."/>
            <person name="Sutton R."/>
            <person name="Krause P.J."/>
            <person name="Mamoun C.B."/>
        </authorList>
    </citation>
    <scope>NUCLEOTIDE SEQUENCE [LARGE SCALE GENOMIC DNA]</scope>
    <source>
        <strain evidence="6 7">RI</strain>
    </source>
</reference>
<dbReference type="Pfam" id="PF12799">
    <property type="entry name" value="LRR_4"/>
    <property type="match status" value="1"/>
</dbReference>
<keyword evidence="4" id="KW-0539">Nucleus</keyword>
<evidence type="ECO:0000256" key="4">
    <source>
        <dbReference type="ARBA" id="ARBA00023242"/>
    </source>
</evidence>
<comment type="similarity">
    <text evidence="5">Belongs to the SDS22 family.</text>
</comment>
<dbReference type="InterPro" id="IPR003591">
    <property type="entry name" value="Leu-rich_rpt_typical-subtyp"/>
</dbReference>
<protein>
    <submittedName>
        <fullName evidence="6">Leucine Rich repeats (2 copies)</fullName>
    </submittedName>
</protein>
<dbReference type="InterPro" id="IPR032675">
    <property type="entry name" value="LRR_dom_sf"/>
</dbReference>